<organism evidence="2 3">
    <name type="scientific">Thauera humireducens</name>
    <dbReference type="NCBI Taxonomy" id="1134435"/>
    <lineage>
        <taxon>Bacteria</taxon>
        <taxon>Pseudomonadati</taxon>
        <taxon>Pseudomonadota</taxon>
        <taxon>Betaproteobacteria</taxon>
        <taxon>Rhodocyclales</taxon>
        <taxon>Zoogloeaceae</taxon>
        <taxon>Thauera</taxon>
    </lineage>
</organism>
<evidence type="ECO:0000313" key="2">
    <source>
        <dbReference type="EMBL" id="AMO37755.1"/>
    </source>
</evidence>
<keyword evidence="3" id="KW-1185">Reference proteome</keyword>
<dbReference type="RefSeq" id="WP_048706638.1">
    <property type="nucleotide sequence ID" value="NZ_CP014646.1"/>
</dbReference>
<sequence>MSLPQPKEAFGPDDYLAWEQDQPIRNEYMDGEVFAMSGASDAHGTAALNLAAGLKVALRGKPCKPFIADMKVHVEAANSFFYPDILVTCDPRDRTPEASHVKHHPVLVVEVLSPSTEAYDRGNKFAAYRTLASLQEYVLVSIEQRRIEVFRRDATGHWVLYPFALDEELELTSVDFRCAVAEVFEGVEGDYA</sequence>
<dbReference type="EMBL" id="CP014646">
    <property type="protein sequence ID" value="AMO37755.1"/>
    <property type="molecule type" value="Genomic_DNA"/>
</dbReference>
<accession>A0A127K715</accession>
<dbReference type="Pfam" id="PF05685">
    <property type="entry name" value="Uma2"/>
    <property type="match status" value="1"/>
</dbReference>
<dbReference type="Gene3D" id="3.90.1570.10">
    <property type="entry name" value="tt1808, chain A"/>
    <property type="match status" value="1"/>
</dbReference>
<dbReference type="STRING" id="1134435.AC731_012910"/>
<proteinExistence type="predicted"/>
<dbReference type="KEGG" id="thu:AC731_012910"/>
<dbReference type="SUPFAM" id="SSF52980">
    <property type="entry name" value="Restriction endonuclease-like"/>
    <property type="match status" value="1"/>
</dbReference>
<dbReference type="Proteomes" id="UP000036902">
    <property type="component" value="Chromosome"/>
</dbReference>
<gene>
    <name evidence="2" type="ORF">AC731_012910</name>
</gene>
<protein>
    <recommendedName>
        <fullName evidence="1">Putative restriction endonuclease domain-containing protein</fullName>
    </recommendedName>
</protein>
<dbReference type="InterPro" id="IPR011335">
    <property type="entry name" value="Restrct_endonuc-II-like"/>
</dbReference>
<evidence type="ECO:0000313" key="3">
    <source>
        <dbReference type="Proteomes" id="UP000036902"/>
    </source>
</evidence>
<dbReference type="InterPro" id="IPR008538">
    <property type="entry name" value="Uma2"/>
</dbReference>
<reference evidence="3" key="1">
    <citation type="submission" date="2016-03" db="EMBL/GenBank/DDBJ databases">
        <authorList>
            <person name="Ma C."/>
            <person name="Zhou S."/>
            <person name="Yang G."/>
        </authorList>
    </citation>
    <scope>NUCLEOTIDE SEQUENCE [LARGE SCALE GENOMIC DNA]</scope>
    <source>
        <strain evidence="3">SgZ-1</strain>
    </source>
</reference>
<feature type="domain" description="Putative restriction endonuclease" evidence="1">
    <location>
        <begin position="13"/>
        <end position="172"/>
    </location>
</feature>
<dbReference type="PANTHER" id="PTHR36558">
    <property type="entry name" value="GLR1098 PROTEIN"/>
    <property type="match status" value="1"/>
</dbReference>
<dbReference type="InterPro" id="IPR012296">
    <property type="entry name" value="Nuclease_put_TT1808"/>
</dbReference>
<dbReference type="CDD" id="cd06260">
    <property type="entry name" value="DUF820-like"/>
    <property type="match status" value="1"/>
</dbReference>
<evidence type="ECO:0000259" key="1">
    <source>
        <dbReference type="Pfam" id="PF05685"/>
    </source>
</evidence>
<dbReference type="AlphaFoldDB" id="A0A127K715"/>
<dbReference type="PANTHER" id="PTHR36558:SF1">
    <property type="entry name" value="RESTRICTION ENDONUCLEASE DOMAIN-CONTAINING PROTEIN-RELATED"/>
    <property type="match status" value="1"/>
</dbReference>
<name>A0A127K715_9RHOO</name>